<reference evidence="1 2" key="1">
    <citation type="submission" date="2018-09" db="EMBL/GenBank/DDBJ databases">
        <title>Phylogeny of the Shewanellaceae, and recommendation for two new genera, Pseudoshewanella and Parashewanella.</title>
        <authorList>
            <person name="Wang G."/>
        </authorList>
    </citation>
    <scope>NUCLEOTIDE SEQUENCE [LARGE SCALE GENOMIC DNA]</scope>
    <source>
        <strain evidence="1 2">KCTC 22492</strain>
    </source>
</reference>
<name>A0A3A6TTV7_9GAMM</name>
<dbReference type="Pfam" id="PF00227">
    <property type="entry name" value="Proteasome"/>
    <property type="match status" value="1"/>
</dbReference>
<dbReference type="InterPro" id="IPR001353">
    <property type="entry name" value="Proteasome_sua/b"/>
</dbReference>
<dbReference type="InterPro" id="IPR029055">
    <property type="entry name" value="Ntn_hydrolases_N"/>
</dbReference>
<protein>
    <submittedName>
        <fullName evidence="1">Uncharacterized protein</fullName>
    </submittedName>
</protein>
<dbReference type="GO" id="GO:0005839">
    <property type="term" value="C:proteasome core complex"/>
    <property type="evidence" value="ECO:0007669"/>
    <property type="project" value="InterPro"/>
</dbReference>
<dbReference type="GO" id="GO:0051603">
    <property type="term" value="P:proteolysis involved in protein catabolic process"/>
    <property type="evidence" value="ECO:0007669"/>
    <property type="project" value="InterPro"/>
</dbReference>
<keyword evidence="2" id="KW-1185">Reference proteome</keyword>
<dbReference type="RefSeq" id="WP_121853089.1">
    <property type="nucleotide sequence ID" value="NZ_CP037952.1"/>
</dbReference>
<comment type="caution">
    <text evidence="1">The sequence shown here is derived from an EMBL/GenBank/DDBJ whole genome shotgun (WGS) entry which is preliminary data.</text>
</comment>
<dbReference type="OrthoDB" id="9831049at2"/>
<gene>
    <name evidence="1" type="ORF">D5R81_07785</name>
</gene>
<dbReference type="SUPFAM" id="SSF56235">
    <property type="entry name" value="N-terminal nucleophile aminohydrolases (Ntn hydrolases)"/>
    <property type="match status" value="1"/>
</dbReference>
<accession>A0A3A6TTV7</accession>
<organism evidence="1 2">
    <name type="scientific">Parashewanella spongiae</name>
    <dbReference type="NCBI Taxonomy" id="342950"/>
    <lineage>
        <taxon>Bacteria</taxon>
        <taxon>Pseudomonadati</taxon>
        <taxon>Pseudomonadota</taxon>
        <taxon>Gammaproteobacteria</taxon>
        <taxon>Alteromonadales</taxon>
        <taxon>Shewanellaceae</taxon>
        <taxon>Parashewanella</taxon>
    </lineage>
</organism>
<evidence type="ECO:0000313" key="1">
    <source>
        <dbReference type="EMBL" id="RJY17679.1"/>
    </source>
</evidence>
<dbReference type="EMBL" id="QYYH01000037">
    <property type="protein sequence ID" value="RJY17679.1"/>
    <property type="molecule type" value="Genomic_DNA"/>
</dbReference>
<proteinExistence type="predicted"/>
<dbReference type="Proteomes" id="UP000273022">
    <property type="component" value="Unassembled WGS sequence"/>
</dbReference>
<evidence type="ECO:0000313" key="2">
    <source>
        <dbReference type="Proteomes" id="UP000273022"/>
    </source>
</evidence>
<dbReference type="AlphaFoldDB" id="A0A3A6TTV7"/>
<dbReference type="Gene3D" id="3.60.20.10">
    <property type="entry name" value="Glutamine Phosphoribosylpyrophosphate, subunit 1, domain 1"/>
    <property type="match status" value="1"/>
</dbReference>
<sequence>MTTIIGYCYKDGAFLAADSRRIDVDTKQPHQNPVKKVVQLTDKIIIATGGLGSYGHKAREMLIKSIYGKNLHLEDLILAARMIFDFQYKESFKQAPDHRINLVCILAGQDEHNEGFICSISSLNNFTPHFKRGHGAMFHMGTDTSNLIKTSEHVLSELRKTNQKLMLDNWAIETLKQVCVNDTSTGFPIQLISAKQKIIDNFPIDEDFQHIDEFQTEFPI</sequence>